<keyword evidence="4" id="KW-1185">Reference proteome</keyword>
<dbReference type="GO" id="GO:0008270">
    <property type="term" value="F:zinc ion binding"/>
    <property type="evidence" value="ECO:0007669"/>
    <property type="project" value="UniProtKB-KW"/>
</dbReference>
<keyword evidence="1" id="KW-0479">Metal-binding</keyword>
<gene>
    <name evidence="3" type="ORF">I532_05090</name>
</gene>
<evidence type="ECO:0000313" key="3">
    <source>
        <dbReference type="EMBL" id="EMT53360.1"/>
    </source>
</evidence>
<dbReference type="Pfam" id="PF04434">
    <property type="entry name" value="SWIM"/>
    <property type="match status" value="1"/>
</dbReference>
<keyword evidence="1" id="KW-0863">Zinc-finger</keyword>
<accession>M8ECY7</accession>
<evidence type="ECO:0000256" key="1">
    <source>
        <dbReference type="PROSITE-ProRule" id="PRU00325"/>
    </source>
</evidence>
<protein>
    <recommendedName>
        <fullName evidence="2">SWIM-type domain-containing protein</fullName>
    </recommendedName>
</protein>
<dbReference type="STRING" id="1300222.I532_05090"/>
<evidence type="ECO:0000259" key="2">
    <source>
        <dbReference type="PROSITE" id="PS50966"/>
    </source>
</evidence>
<dbReference type="OrthoDB" id="7593573at2"/>
<feature type="domain" description="SWIM-type" evidence="2">
    <location>
        <begin position="60"/>
        <end position="93"/>
    </location>
</feature>
<organism evidence="3 4">
    <name type="scientific">Brevibacillus borstelensis AK1</name>
    <dbReference type="NCBI Taxonomy" id="1300222"/>
    <lineage>
        <taxon>Bacteria</taxon>
        <taxon>Bacillati</taxon>
        <taxon>Bacillota</taxon>
        <taxon>Bacilli</taxon>
        <taxon>Bacillales</taxon>
        <taxon>Paenibacillaceae</taxon>
        <taxon>Brevibacillus</taxon>
    </lineage>
</organism>
<reference evidence="3 4" key="1">
    <citation type="submission" date="2013-03" db="EMBL/GenBank/DDBJ databases">
        <title>Assembly of a new bacterial strain Brevibacillus borstelensis AK1.</title>
        <authorList>
            <person name="Rajan I."/>
            <person name="PoliReddy D."/>
            <person name="Sugumar T."/>
            <person name="Rathinam K."/>
            <person name="Alqarawi S."/>
            <person name="Khalil A.B."/>
            <person name="Sivakumar N."/>
        </authorList>
    </citation>
    <scope>NUCLEOTIDE SEQUENCE [LARGE SCALE GENOMIC DNA]</scope>
    <source>
        <strain evidence="3 4">AK1</strain>
    </source>
</reference>
<dbReference type="RefSeq" id="WP_003386812.1">
    <property type="nucleotide sequence ID" value="NZ_APBN01000002.1"/>
</dbReference>
<name>M8ECY7_9BACL</name>
<dbReference type="PATRIC" id="fig|1300222.3.peg.1041"/>
<proteinExistence type="predicted"/>
<dbReference type="EMBL" id="APBN01000002">
    <property type="protein sequence ID" value="EMT53360.1"/>
    <property type="molecule type" value="Genomic_DNA"/>
</dbReference>
<sequence length="535" mass="62109">MLQRELTREQVKQLGEQILVNMEEHIVEQGYQYFTDGMVFNVQAEDGAHLRSDVQGSAVYHVEIDLNAFANSTCTCSYARYCKHIAATFFQAYSVFENPRAFMNVLHKPRSTVFSPAMLVPAYKKIVKSGANPTPSASLGASLRPESKVSDWWSFLEKWTRNLPLAMETARPSSELFSSYENVLGVTSSWPEELAQLFSVHANLFHLLKLQTFVKDVRSSYWASDLTQTADRLVEQLEAALFYLDAGSLRKHFSSHLEETHEKSKEWKHCDSATIYWIQANRLLWWYLLNTPAWIQEEMDELDRLIKNPVLTDAERERFSILQAHFLVMKGEDEAALRIWNGSQSLALSFYLPYMKAFARHEEWERFLYWVDRLETLIGTADGPEYRLVAAVWREAMERLGRSADSGAMLKRFLPASLTDYCAYLFENRQYKQYLDVLMTYQSALEQMNQQQAKIIEDQKPLLLLPLLIREINQQIGSRNRSGYREAAKLLKKVRASYQKADQLDVWERFIQGLATKYSRLRAFQEELKRGNLIS</sequence>
<dbReference type="Proteomes" id="UP000012081">
    <property type="component" value="Unassembled WGS sequence"/>
</dbReference>
<dbReference type="AlphaFoldDB" id="M8ECY7"/>
<evidence type="ECO:0000313" key="4">
    <source>
        <dbReference type="Proteomes" id="UP000012081"/>
    </source>
</evidence>
<dbReference type="PROSITE" id="PS50966">
    <property type="entry name" value="ZF_SWIM"/>
    <property type="match status" value="1"/>
</dbReference>
<keyword evidence="1" id="KW-0862">Zinc</keyword>
<dbReference type="InterPro" id="IPR007527">
    <property type="entry name" value="Znf_SWIM"/>
</dbReference>
<comment type="caution">
    <text evidence="3">The sequence shown here is derived from an EMBL/GenBank/DDBJ whole genome shotgun (WGS) entry which is preliminary data.</text>
</comment>